<keyword evidence="6 7" id="KW-0413">Isomerase</keyword>
<dbReference type="InterPro" id="IPR000297">
    <property type="entry name" value="PPIase_PpiC"/>
</dbReference>
<accession>A0A7X0JRX3</accession>
<proteinExistence type="inferred from homology"/>
<dbReference type="GO" id="GO:0050821">
    <property type="term" value="P:protein stabilization"/>
    <property type="evidence" value="ECO:0007669"/>
    <property type="project" value="InterPro"/>
</dbReference>
<feature type="signal peptide" evidence="7">
    <location>
        <begin position="1"/>
        <end position="24"/>
    </location>
</feature>
<dbReference type="PANTHER" id="PTHR47637">
    <property type="entry name" value="CHAPERONE SURA"/>
    <property type="match status" value="1"/>
</dbReference>
<reference evidence="9 10" key="1">
    <citation type="submission" date="2020-08" db="EMBL/GenBank/DDBJ databases">
        <title>Genomic Encyclopedia of Type Strains, Phase IV (KMG-IV): sequencing the most valuable type-strain genomes for metagenomic binning, comparative biology and taxonomic classification.</title>
        <authorList>
            <person name="Goeker M."/>
        </authorList>
    </citation>
    <scope>NUCLEOTIDE SEQUENCE [LARGE SCALE GENOMIC DNA]</scope>
    <source>
        <strain evidence="9 10">DSM 22368</strain>
    </source>
</reference>
<comment type="caution">
    <text evidence="9">The sequence shown here is derived from an EMBL/GenBank/DDBJ whole genome shotgun (WGS) entry which is preliminary data.</text>
</comment>
<evidence type="ECO:0000259" key="8">
    <source>
        <dbReference type="PROSITE" id="PS50198"/>
    </source>
</evidence>
<protein>
    <recommendedName>
        <fullName evidence="7">Chaperone SurA</fullName>
    </recommendedName>
    <alternativeName>
        <fullName evidence="7">Peptidyl-prolyl cis-trans isomerase SurA</fullName>
        <shortName evidence="7">PPIase SurA</shortName>
        <ecNumber evidence="7">5.2.1.8</ecNumber>
    </alternativeName>
    <alternativeName>
        <fullName evidence="7">Rotamase SurA</fullName>
    </alternativeName>
</protein>
<dbReference type="InterPro" id="IPR023034">
    <property type="entry name" value="PPIase_SurA"/>
</dbReference>
<dbReference type="InterPro" id="IPR046357">
    <property type="entry name" value="PPIase_dom_sf"/>
</dbReference>
<dbReference type="GO" id="GO:0003755">
    <property type="term" value="F:peptidyl-prolyl cis-trans isomerase activity"/>
    <property type="evidence" value="ECO:0007669"/>
    <property type="project" value="UniProtKB-UniRule"/>
</dbReference>
<dbReference type="PANTHER" id="PTHR47637:SF1">
    <property type="entry name" value="CHAPERONE SURA"/>
    <property type="match status" value="1"/>
</dbReference>
<dbReference type="RefSeq" id="WP_166849247.1">
    <property type="nucleotide sequence ID" value="NZ_JAAONY010000001.1"/>
</dbReference>
<keyword evidence="4 7" id="KW-0697">Rotamase</keyword>
<dbReference type="GO" id="GO:0051082">
    <property type="term" value="F:unfolded protein binding"/>
    <property type="evidence" value="ECO:0007669"/>
    <property type="project" value="UniProtKB-UniRule"/>
</dbReference>
<keyword evidence="1 7" id="KW-0732">Signal</keyword>
<dbReference type="GO" id="GO:0043165">
    <property type="term" value="P:Gram-negative-bacterium-type cell outer membrane assembly"/>
    <property type="evidence" value="ECO:0007669"/>
    <property type="project" value="InterPro"/>
</dbReference>
<organism evidence="9 10">
    <name type="scientific">Pseudoteredinibacter isoporae</name>
    <dbReference type="NCBI Taxonomy" id="570281"/>
    <lineage>
        <taxon>Bacteria</taxon>
        <taxon>Pseudomonadati</taxon>
        <taxon>Pseudomonadota</taxon>
        <taxon>Gammaproteobacteria</taxon>
        <taxon>Cellvibrionales</taxon>
        <taxon>Cellvibrionaceae</taxon>
        <taxon>Pseudoteredinibacter</taxon>
    </lineage>
</organism>
<evidence type="ECO:0000256" key="3">
    <source>
        <dbReference type="ARBA" id="ARBA00022764"/>
    </source>
</evidence>
<dbReference type="InterPro" id="IPR050280">
    <property type="entry name" value="OMP_Chaperone_SurA"/>
</dbReference>
<dbReference type="Pfam" id="PF09312">
    <property type="entry name" value="SurA_N"/>
    <property type="match status" value="1"/>
</dbReference>
<dbReference type="PROSITE" id="PS01096">
    <property type="entry name" value="PPIC_PPIASE_1"/>
    <property type="match status" value="1"/>
</dbReference>
<name>A0A7X0JRX3_9GAMM</name>
<comment type="domain">
    <text evidence="7">The PPIase activity resides only in the second parvulin domain. The N-terminal region and the C-terminal tail are necessary and sufficient for the chaperone activity of SurA. The PPIase activity is dispensable for SurA to function as a chaperone. The N-terminal region and the C-terminal tail are also required for porin recognition.</text>
</comment>
<feature type="domain" description="PpiC" evidence="8">
    <location>
        <begin position="285"/>
        <end position="384"/>
    </location>
</feature>
<keyword evidence="2 7" id="KW-0677">Repeat</keyword>
<feature type="chain" id="PRO_5031643008" description="Chaperone SurA" evidence="7">
    <location>
        <begin position="25"/>
        <end position="435"/>
    </location>
</feature>
<comment type="function">
    <text evidence="7">Chaperone involved in the correct folding and assembly of outer membrane proteins. Recognizes specific patterns of aromatic residues and the orientation of their side chains, which are found more frequently in integral outer membrane proteins. May act in both early periplasmic and late outer membrane-associated steps of protein maturation.</text>
</comment>
<dbReference type="GO" id="GO:0006457">
    <property type="term" value="P:protein folding"/>
    <property type="evidence" value="ECO:0007669"/>
    <property type="project" value="UniProtKB-UniRule"/>
</dbReference>
<dbReference type="EMBL" id="JACHHT010000001">
    <property type="protein sequence ID" value="MBB6521169.1"/>
    <property type="molecule type" value="Genomic_DNA"/>
</dbReference>
<sequence precursor="true">MNSNKTIKSLIAGLGLSLSLSTVAQTIALDKVVAIVDNDVVMASELQQQLALISKRLQAQNTELPPEGVLRDQVLEHLIRERLQLQMGQRAGVEISEQEISQAISRMAAGGGLSMEQFQQQLWSDGMSMAQFKERLRREMVINRVQKGSVNRRIHVSDQEIDNFLESQEGKFWVSPDYQLGHILISLSAGADEETVDDAKAKASDLYEQLSNGANFRELAIANSNGQMALQGGDLGWRKTSQLPSLLAEAVPSMSKGDVSEPIRSDAGFHILKLYDQRGGEETIVEQSKVRHILVKPSTILSDKEAFEKISHIREELQGGADFAELAKNHSEDIGSMLSGGDLGWSTPGQFVPEFEATMKATDIGQISEPFRSQFGWHILKVDERRQQDFTDTVIRNQAANIIGKRRFEEELPNWLQEIRDEAYVEIKLNKIAGN</sequence>
<dbReference type="Gene3D" id="3.10.50.40">
    <property type="match status" value="2"/>
</dbReference>
<dbReference type="InParanoid" id="A0A7X0JRX3"/>
<evidence type="ECO:0000256" key="1">
    <source>
        <dbReference type="ARBA" id="ARBA00022729"/>
    </source>
</evidence>
<feature type="domain" description="PpiC" evidence="8">
    <location>
        <begin position="175"/>
        <end position="276"/>
    </location>
</feature>
<gene>
    <name evidence="7" type="primary">surA</name>
    <name evidence="9" type="ORF">HNR48_001447</name>
</gene>
<evidence type="ECO:0000256" key="7">
    <source>
        <dbReference type="HAMAP-Rule" id="MF_01183"/>
    </source>
</evidence>
<dbReference type="GO" id="GO:0030288">
    <property type="term" value="C:outer membrane-bounded periplasmic space"/>
    <property type="evidence" value="ECO:0007669"/>
    <property type="project" value="InterPro"/>
</dbReference>
<dbReference type="PROSITE" id="PS50198">
    <property type="entry name" value="PPIC_PPIASE_2"/>
    <property type="match status" value="2"/>
</dbReference>
<dbReference type="HAMAP" id="MF_01183">
    <property type="entry name" value="Chaperone_SurA"/>
    <property type="match status" value="1"/>
</dbReference>
<evidence type="ECO:0000256" key="6">
    <source>
        <dbReference type="ARBA" id="ARBA00023235"/>
    </source>
</evidence>
<dbReference type="SUPFAM" id="SSF109998">
    <property type="entry name" value="Triger factor/SurA peptide-binding domain-like"/>
    <property type="match status" value="1"/>
</dbReference>
<keyword evidence="5 7" id="KW-0143">Chaperone</keyword>
<evidence type="ECO:0000313" key="9">
    <source>
        <dbReference type="EMBL" id="MBB6521169.1"/>
    </source>
</evidence>
<dbReference type="FunCoup" id="A0A7X0JRX3">
    <property type="interactions" value="186"/>
</dbReference>
<evidence type="ECO:0000256" key="2">
    <source>
        <dbReference type="ARBA" id="ARBA00022737"/>
    </source>
</evidence>
<comment type="catalytic activity">
    <reaction evidence="7">
        <text>[protein]-peptidylproline (omega=180) = [protein]-peptidylproline (omega=0)</text>
        <dbReference type="Rhea" id="RHEA:16237"/>
        <dbReference type="Rhea" id="RHEA-COMP:10747"/>
        <dbReference type="Rhea" id="RHEA-COMP:10748"/>
        <dbReference type="ChEBI" id="CHEBI:83833"/>
        <dbReference type="ChEBI" id="CHEBI:83834"/>
        <dbReference type="EC" id="5.2.1.8"/>
    </reaction>
</comment>
<dbReference type="SUPFAM" id="SSF54534">
    <property type="entry name" value="FKBP-like"/>
    <property type="match status" value="2"/>
</dbReference>
<dbReference type="Pfam" id="PF00639">
    <property type="entry name" value="Rotamase"/>
    <property type="match status" value="2"/>
</dbReference>
<dbReference type="AlphaFoldDB" id="A0A7X0JRX3"/>
<dbReference type="EC" id="5.2.1.8" evidence="7"/>
<evidence type="ECO:0000256" key="4">
    <source>
        <dbReference type="ARBA" id="ARBA00023110"/>
    </source>
</evidence>
<dbReference type="GO" id="GO:0042277">
    <property type="term" value="F:peptide binding"/>
    <property type="evidence" value="ECO:0007669"/>
    <property type="project" value="InterPro"/>
</dbReference>
<dbReference type="InterPro" id="IPR015391">
    <property type="entry name" value="SurA_N"/>
</dbReference>
<evidence type="ECO:0000313" key="10">
    <source>
        <dbReference type="Proteomes" id="UP000528457"/>
    </source>
</evidence>
<comment type="subcellular location">
    <subcellularLocation>
        <location evidence="7">Periplasm</location>
    </subcellularLocation>
    <text evidence="7">Is capable of associating with the outer membrane.</text>
</comment>
<evidence type="ECO:0000256" key="5">
    <source>
        <dbReference type="ARBA" id="ARBA00023186"/>
    </source>
</evidence>
<dbReference type="Proteomes" id="UP000528457">
    <property type="component" value="Unassembled WGS sequence"/>
</dbReference>
<dbReference type="InterPro" id="IPR027304">
    <property type="entry name" value="Trigger_fact/SurA_dom_sf"/>
</dbReference>
<dbReference type="Gene3D" id="1.10.4030.10">
    <property type="entry name" value="Porin chaperone SurA, peptide-binding domain"/>
    <property type="match status" value="1"/>
</dbReference>
<keyword evidence="3 7" id="KW-0574">Periplasm</keyword>
<keyword evidence="10" id="KW-1185">Reference proteome</keyword>
<dbReference type="InterPro" id="IPR023058">
    <property type="entry name" value="PPIase_PpiC_CS"/>
</dbReference>